<keyword evidence="1" id="KW-1133">Transmembrane helix</keyword>
<dbReference type="AlphaFoldDB" id="A0A1G6XS01"/>
<feature type="transmembrane region" description="Helical" evidence="1">
    <location>
        <begin position="36"/>
        <end position="56"/>
    </location>
</feature>
<name>A0A1G6XS01_9ACTN</name>
<sequence length="202" mass="21357">MNPEQGGERPIEQVVADNERRRRTTAEELLLSRTRAASWAKGVGAVLVVGLAFSLVKGRSDISALAPAWAIAVGAVLAFTVVLSAVTAYYLFQAAYGPLKSVPPATTDRELSDTTMRNLRKGLVSACVAVAALMVGVAISWYGPAARGPFLEVSEDSGGTWCGKPVHIDNGVLALESNGQKVTIDLDEVARLRPVTSCPPPR</sequence>
<feature type="transmembrane region" description="Helical" evidence="1">
    <location>
        <begin position="122"/>
        <end position="142"/>
    </location>
</feature>
<proteinExistence type="predicted"/>
<dbReference type="EMBL" id="FNAD01000007">
    <property type="protein sequence ID" value="SDD80215.1"/>
    <property type="molecule type" value="Genomic_DNA"/>
</dbReference>
<protein>
    <submittedName>
        <fullName evidence="2">Uncharacterized protein</fullName>
    </submittedName>
</protein>
<keyword evidence="1" id="KW-0812">Transmembrane</keyword>
<reference evidence="3" key="1">
    <citation type="submission" date="2016-10" db="EMBL/GenBank/DDBJ databases">
        <authorList>
            <person name="Varghese N."/>
            <person name="Submissions S."/>
        </authorList>
    </citation>
    <scope>NUCLEOTIDE SEQUENCE [LARGE SCALE GENOMIC DNA]</scope>
    <source>
        <strain evidence="3">CGMCC 4.3516</strain>
    </source>
</reference>
<gene>
    <name evidence="2" type="ORF">SAMN05216270_107284</name>
</gene>
<evidence type="ECO:0000256" key="1">
    <source>
        <dbReference type="SAM" id="Phobius"/>
    </source>
</evidence>
<accession>A0A1G6XS01</accession>
<keyword evidence="1" id="KW-0472">Membrane</keyword>
<feature type="transmembrane region" description="Helical" evidence="1">
    <location>
        <begin position="68"/>
        <end position="92"/>
    </location>
</feature>
<dbReference type="STRING" id="58114.SAMN05216270_107284"/>
<keyword evidence="3" id="KW-1185">Reference proteome</keyword>
<dbReference type="RefSeq" id="WP_091035900.1">
    <property type="nucleotide sequence ID" value="NZ_FNAD01000007.1"/>
</dbReference>
<organism evidence="2 3">
    <name type="scientific">Glycomyces harbinensis</name>
    <dbReference type="NCBI Taxonomy" id="58114"/>
    <lineage>
        <taxon>Bacteria</taxon>
        <taxon>Bacillati</taxon>
        <taxon>Actinomycetota</taxon>
        <taxon>Actinomycetes</taxon>
        <taxon>Glycomycetales</taxon>
        <taxon>Glycomycetaceae</taxon>
        <taxon>Glycomyces</taxon>
    </lineage>
</organism>
<dbReference type="OrthoDB" id="5191572at2"/>
<evidence type="ECO:0000313" key="2">
    <source>
        <dbReference type="EMBL" id="SDD80215.1"/>
    </source>
</evidence>
<evidence type="ECO:0000313" key="3">
    <source>
        <dbReference type="Proteomes" id="UP000198949"/>
    </source>
</evidence>
<dbReference type="Proteomes" id="UP000198949">
    <property type="component" value="Unassembled WGS sequence"/>
</dbReference>